<dbReference type="PANTHER" id="PTHR37984">
    <property type="entry name" value="PROTEIN CBG26694"/>
    <property type="match status" value="1"/>
</dbReference>
<protein>
    <recommendedName>
        <fullName evidence="3">Reverse transcriptase domain-containing protein</fullName>
    </recommendedName>
</protein>
<reference evidence="1" key="1">
    <citation type="journal article" date="2023" name="Science">
        <title>Genome structures resolve the early diversification of teleost fishes.</title>
        <authorList>
            <person name="Parey E."/>
            <person name="Louis A."/>
            <person name="Montfort J."/>
            <person name="Bouchez O."/>
            <person name="Roques C."/>
            <person name="Iampietro C."/>
            <person name="Lluch J."/>
            <person name="Castinel A."/>
            <person name="Donnadieu C."/>
            <person name="Desvignes T."/>
            <person name="Floi Bucao C."/>
            <person name="Jouanno E."/>
            <person name="Wen M."/>
            <person name="Mejri S."/>
            <person name="Dirks R."/>
            <person name="Jansen H."/>
            <person name="Henkel C."/>
            <person name="Chen W.J."/>
            <person name="Zahm M."/>
            <person name="Cabau C."/>
            <person name="Klopp C."/>
            <person name="Thompson A.W."/>
            <person name="Robinson-Rechavi M."/>
            <person name="Braasch I."/>
            <person name="Lecointre G."/>
            <person name="Bobe J."/>
            <person name="Postlethwait J.H."/>
            <person name="Berthelot C."/>
            <person name="Roest Crollius H."/>
            <person name="Guiguen Y."/>
        </authorList>
    </citation>
    <scope>NUCLEOTIDE SEQUENCE</scope>
    <source>
        <strain evidence="1">NC1722</strain>
    </source>
</reference>
<dbReference type="InterPro" id="IPR043502">
    <property type="entry name" value="DNA/RNA_pol_sf"/>
</dbReference>
<proteinExistence type="predicted"/>
<gene>
    <name evidence="1" type="ORF">AAFF_G00392660</name>
</gene>
<dbReference type="Gene3D" id="3.30.70.270">
    <property type="match status" value="1"/>
</dbReference>
<dbReference type="InterPro" id="IPR050951">
    <property type="entry name" value="Retrovirus_Pol_polyprotein"/>
</dbReference>
<accession>A0AAD7SEP8</accession>
<evidence type="ECO:0008006" key="3">
    <source>
        <dbReference type="Google" id="ProtNLM"/>
    </source>
</evidence>
<dbReference type="FunFam" id="3.30.70.270:FF:000003">
    <property type="entry name" value="Transposon Ty3-G Gag-Pol polyprotein"/>
    <property type="match status" value="1"/>
</dbReference>
<comment type="caution">
    <text evidence="1">The sequence shown here is derived from an EMBL/GenBank/DDBJ whole genome shotgun (WGS) entry which is preliminary data.</text>
</comment>
<evidence type="ECO:0000313" key="1">
    <source>
        <dbReference type="EMBL" id="KAJ8400912.1"/>
    </source>
</evidence>
<dbReference type="InterPro" id="IPR043128">
    <property type="entry name" value="Rev_trsase/Diguanyl_cyclase"/>
</dbReference>
<dbReference type="AlphaFoldDB" id="A0AAD7SEP8"/>
<dbReference type="SUPFAM" id="SSF56672">
    <property type="entry name" value="DNA/RNA polymerases"/>
    <property type="match status" value="1"/>
</dbReference>
<dbReference type="EMBL" id="JAINUG010000074">
    <property type="protein sequence ID" value="KAJ8400912.1"/>
    <property type="molecule type" value="Genomic_DNA"/>
</dbReference>
<name>A0AAD7SEP8_9TELE</name>
<organism evidence="1 2">
    <name type="scientific">Aldrovandia affinis</name>
    <dbReference type="NCBI Taxonomy" id="143900"/>
    <lineage>
        <taxon>Eukaryota</taxon>
        <taxon>Metazoa</taxon>
        <taxon>Chordata</taxon>
        <taxon>Craniata</taxon>
        <taxon>Vertebrata</taxon>
        <taxon>Euteleostomi</taxon>
        <taxon>Actinopterygii</taxon>
        <taxon>Neopterygii</taxon>
        <taxon>Teleostei</taxon>
        <taxon>Notacanthiformes</taxon>
        <taxon>Halosauridae</taxon>
        <taxon>Aldrovandia</taxon>
    </lineage>
</organism>
<evidence type="ECO:0000313" key="2">
    <source>
        <dbReference type="Proteomes" id="UP001221898"/>
    </source>
</evidence>
<sequence>MGPCGSASNDVTRKDLYPLPRIDEALDSVAGSTWFSALDLCSGYWQVPPLSPSARSKTAFTISRGLCEFDVMPFDDILVHVSTYTAALTNLRTVFELIAKANLRLNPVKCSLFCQQTSFLGHVMSKKGVSSDPAKVEAMEKWLSPTSTG</sequence>
<dbReference type="PANTHER" id="PTHR37984:SF5">
    <property type="entry name" value="PROTEIN NYNRIN-LIKE"/>
    <property type="match status" value="1"/>
</dbReference>
<dbReference type="CDD" id="cd01647">
    <property type="entry name" value="RT_LTR"/>
    <property type="match status" value="1"/>
</dbReference>
<keyword evidence="2" id="KW-1185">Reference proteome</keyword>
<dbReference type="Proteomes" id="UP001221898">
    <property type="component" value="Unassembled WGS sequence"/>
</dbReference>